<dbReference type="RefSeq" id="WP_036000579.1">
    <property type="nucleotide sequence ID" value="NZ_CP012747.1"/>
</dbReference>
<organism evidence="2 3">
    <name type="scientific">Paraburkholderia caribensis MBA4</name>
    <dbReference type="NCBI Taxonomy" id="1323664"/>
    <lineage>
        <taxon>Bacteria</taxon>
        <taxon>Pseudomonadati</taxon>
        <taxon>Pseudomonadota</taxon>
        <taxon>Betaproteobacteria</taxon>
        <taxon>Burkholderiales</taxon>
        <taxon>Burkholderiaceae</taxon>
        <taxon>Paraburkholderia</taxon>
    </lineage>
</organism>
<accession>A0A0P0RFX3</accession>
<feature type="transmembrane region" description="Helical" evidence="1">
    <location>
        <begin position="43"/>
        <end position="67"/>
    </location>
</feature>
<evidence type="ECO:0000313" key="3">
    <source>
        <dbReference type="Proteomes" id="UP000019146"/>
    </source>
</evidence>
<gene>
    <name evidence="2" type="ORF">K788_0005461</name>
</gene>
<dbReference type="Proteomes" id="UP000019146">
    <property type="component" value="Chromosome 2"/>
</dbReference>
<name>A0A0P0RFX3_9BURK</name>
<dbReference type="KEGG" id="bcai:K788_0005461"/>
<sequence length="124" mass="13764">MSIQSKVDQWSTVSRFCMDRMADYGELISIELAQARAQLAREVIALVALAVAGLFALSFLCIAMIATALSTPYFVQVAWAIAAAWLLLCVIAFIVVRAQRPVRSFRVLQDEIHHDLQAVKEALK</sequence>
<protein>
    <recommendedName>
        <fullName evidence="4">Transmembrane protein</fullName>
    </recommendedName>
</protein>
<dbReference type="AlphaFoldDB" id="A0A0P0RFX3"/>
<feature type="transmembrane region" description="Helical" evidence="1">
    <location>
        <begin position="73"/>
        <end position="96"/>
    </location>
</feature>
<keyword evidence="1" id="KW-1133">Transmembrane helix</keyword>
<evidence type="ECO:0008006" key="4">
    <source>
        <dbReference type="Google" id="ProtNLM"/>
    </source>
</evidence>
<reference evidence="2 3" key="1">
    <citation type="journal article" date="2014" name="Genome Announc.">
        <title>Draft Genome Sequence of the Haloacid-Degrading Burkholderia caribensis Strain MBA4.</title>
        <authorList>
            <person name="Pan Y."/>
            <person name="Kong K.F."/>
            <person name="Tsang J.S."/>
        </authorList>
    </citation>
    <scope>NUCLEOTIDE SEQUENCE [LARGE SCALE GENOMIC DNA]</scope>
    <source>
        <strain evidence="2 3">MBA4</strain>
    </source>
</reference>
<dbReference type="GeneID" id="69971211"/>
<evidence type="ECO:0000313" key="2">
    <source>
        <dbReference type="EMBL" id="ALL67372.1"/>
    </source>
</evidence>
<dbReference type="InterPro" id="IPR009937">
    <property type="entry name" value="Phage_holin_3_6"/>
</dbReference>
<keyword evidence="1" id="KW-0812">Transmembrane</keyword>
<evidence type="ECO:0000256" key="1">
    <source>
        <dbReference type="SAM" id="Phobius"/>
    </source>
</evidence>
<keyword evidence="1" id="KW-0472">Membrane</keyword>
<dbReference type="Pfam" id="PF07332">
    <property type="entry name" value="Phage_holin_3_6"/>
    <property type="match status" value="1"/>
</dbReference>
<proteinExistence type="predicted"/>
<dbReference type="EMBL" id="CP012747">
    <property type="protein sequence ID" value="ALL67372.1"/>
    <property type="molecule type" value="Genomic_DNA"/>
</dbReference>